<dbReference type="OrthoDB" id="447953at2759"/>
<accession>A0A6H5H835</accession>
<dbReference type="EMBL" id="CADCXU010025013">
    <property type="protein sequence ID" value="CAB0012144.1"/>
    <property type="molecule type" value="Genomic_DNA"/>
</dbReference>
<proteinExistence type="predicted"/>
<keyword evidence="3" id="KW-1185">Reference proteome</keyword>
<evidence type="ECO:0000313" key="2">
    <source>
        <dbReference type="EMBL" id="CAB0012144.1"/>
    </source>
</evidence>
<reference evidence="2 3" key="1">
    <citation type="submission" date="2020-02" db="EMBL/GenBank/DDBJ databases">
        <authorList>
            <person name="Ferguson B K."/>
        </authorList>
    </citation>
    <scope>NUCLEOTIDE SEQUENCE [LARGE SCALE GENOMIC DNA]</scope>
</reference>
<feature type="coiled-coil region" evidence="1">
    <location>
        <begin position="128"/>
        <end position="176"/>
    </location>
</feature>
<name>A0A6H5H835_9HEMI</name>
<protein>
    <submittedName>
        <fullName evidence="2">Uncharacterized protein</fullName>
    </submittedName>
</protein>
<organism evidence="2 3">
    <name type="scientific">Nesidiocoris tenuis</name>
    <dbReference type="NCBI Taxonomy" id="355587"/>
    <lineage>
        <taxon>Eukaryota</taxon>
        <taxon>Metazoa</taxon>
        <taxon>Ecdysozoa</taxon>
        <taxon>Arthropoda</taxon>
        <taxon>Hexapoda</taxon>
        <taxon>Insecta</taxon>
        <taxon>Pterygota</taxon>
        <taxon>Neoptera</taxon>
        <taxon>Paraneoptera</taxon>
        <taxon>Hemiptera</taxon>
        <taxon>Heteroptera</taxon>
        <taxon>Panheteroptera</taxon>
        <taxon>Cimicomorpha</taxon>
        <taxon>Miridae</taxon>
        <taxon>Dicyphina</taxon>
        <taxon>Nesidiocoris</taxon>
    </lineage>
</organism>
<sequence>MHRNHQQLRDIRKRCVKAKQELSTNLYHRLNGRTMLRANYAPFIPKKSPGARCSKVNSKAISCHPCSEDWKIHLRRSPRKLRHFSTRSSPRLKLSLQLGWAPISTQRCFSPLRDANLCLLTLLILSAATASEKREADLEKRLKLLMEENEILASRAEQLENELSAQQQNVQDVTTRHKVEIEAITSRYKLYSQSIDRSCVHEKMESARHHP</sequence>
<dbReference type="Proteomes" id="UP000479000">
    <property type="component" value="Unassembled WGS sequence"/>
</dbReference>
<gene>
    <name evidence="2" type="ORF">NTEN_LOCUS16928</name>
</gene>
<keyword evidence="1" id="KW-0175">Coiled coil</keyword>
<evidence type="ECO:0000256" key="1">
    <source>
        <dbReference type="SAM" id="Coils"/>
    </source>
</evidence>
<dbReference type="AlphaFoldDB" id="A0A6H5H835"/>
<evidence type="ECO:0000313" key="3">
    <source>
        <dbReference type="Proteomes" id="UP000479000"/>
    </source>
</evidence>